<protein>
    <recommendedName>
        <fullName evidence="3 9">Nicotinate phosphoribosyltransferase</fullName>
        <ecNumber evidence="3 9">6.3.4.21</ecNumber>
    </recommendedName>
</protein>
<keyword evidence="15" id="KW-1185">Reference proteome</keyword>
<evidence type="ECO:0000259" key="12">
    <source>
        <dbReference type="Pfam" id="PF17767"/>
    </source>
</evidence>
<accession>A0ABD4T6U7</accession>
<dbReference type="SUPFAM" id="SSF51690">
    <property type="entry name" value="Nicotinate/Quinolinate PRTase C-terminal domain-like"/>
    <property type="match status" value="1"/>
</dbReference>
<dbReference type="Gene3D" id="3.20.140.10">
    <property type="entry name" value="nicotinate phosphoribosyltransferase"/>
    <property type="match status" value="3"/>
</dbReference>
<evidence type="ECO:0000313" key="15">
    <source>
        <dbReference type="Proteomes" id="UP000031561"/>
    </source>
</evidence>
<dbReference type="CDD" id="cd01570">
    <property type="entry name" value="NAPRTase_A"/>
    <property type="match status" value="1"/>
</dbReference>
<dbReference type="InterPro" id="IPR040727">
    <property type="entry name" value="NAPRTase_N"/>
</dbReference>
<dbReference type="EMBL" id="JTHE03000099">
    <property type="protein sequence ID" value="MCM1984486.1"/>
    <property type="molecule type" value="Genomic_DNA"/>
</dbReference>
<dbReference type="AlphaFoldDB" id="A0ABD4T6U7"/>
<evidence type="ECO:0000256" key="5">
    <source>
        <dbReference type="ARBA" id="ARBA00022598"/>
    </source>
</evidence>
<gene>
    <name evidence="14" type="ORF">QQ91_0016810</name>
</gene>
<dbReference type="PANTHER" id="PTHR11098:SF1">
    <property type="entry name" value="NICOTINATE PHOSPHORIBOSYLTRANSFERASE"/>
    <property type="match status" value="1"/>
</dbReference>
<evidence type="ECO:0000259" key="13">
    <source>
        <dbReference type="Pfam" id="PF17956"/>
    </source>
</evidence>
<comment type="catalytic activity">
    <reaction evidence="8 9">
        <text>5-phospho-alpha-D-ribose 1-diphosphate + nicotinate + ATP + H2O = nicotinate beta-D-ribonucleotide + ADP + phosphate + diphosphate</text>
        <dbReference type="Rhea" id="RHEA:36163"/>
        <dbReference type="ChEBI" id="CHEBI:15377"/>
        <dbReference type="ChEBI" id="CHEBI:30616"/>
        <dbReference type="ChEBI" id="CHEBI:32544"/>
        <dbReference type="ChEBI" id="CHEBI:33019"/>
        <dbReference type="ChEBI" id="CHEBI:43474"/>
        <dbReference type="ChEBI" id="CHEBI:57502"/>
        <dbReference type="ChEBI" id="CHEBI:58017"/>
        <dbReference type="ChEBI" id="CHEBI:456216"/>
        <dbReference type="EC" id="6.3.4.21"/>
    </reaction>
</comment>
<comment type="caution">
    <text evidence="14">The sequence shown here is derived from an EMBL/GenBank/DDBJ whole genome shotgun (WGS) entry which is preliminary data.</text>
</comment>
<evidence type="ECO:0000256" key="3">
    <source>
        <dbReference type="ARBA" id="ARBA00013236"/>
    </source>
</evidence>
<dbReference type="InterPro" id="IPR006405">
    <property type="entry name" value="Nic_PRibTrfase_pncB"/>
</dbReference>
<dbReference type="NCBIfam" id="NF006696">
    <property type="entry name" value="PRK09243.1-3"/>
    <property type="match status" value="1"/>
</dbReference>
<evidence type="ECO:0000256" key="9">
    <source>
        <dbReference type="RuleBase" id="RU365100"/>
    </source>
</evidence>
<feature type="domain" description="Nicotinate phosphoribosyltransferase N-terminal" evidence="12">
    <location>
        <begin position="8"/>
        <end position="130"/>
    </location>
</feature>
<keyword evidence="5 9" id="KW-0436">Ligase</keyword>
<dbReference type="GO" id="GO:0047280">
    <property type="term" value="F:nicotinamide phosphoribosyltransferase activity"/>
    <property type="evidence" value="ECO:0007669"/>
    <property type="project" value="UniProtKB-ARBA"/>
</dbReference>
<evidence type="ECO:0000256" key="6">
    <source>
        <dbReference type="ARBA" id="ARBA00022642"/>
    </source>
</evidence>
<dbReference type="Pfam" id="PF17767">
    <property type="entry name" value="NAPRTase_N"/>
    <property type="match status" value="1"/>
</dbReference>
<dbReference type="InterPro" id="IPR041619">
    <property type="entry name" value="NAPRTase_C"/>
</dbReference>
<dbReference type="FunFam" id="3.20.20.70:FF:000076">
    <property type="entry name" value="Nicotinate phosphoribosyltransferase"/>
    <property type="match status" value="1"/>
</dbReference>
<keyword evidence="4" id="KW-0597">Phosphoprotein</keyword>
<dbReference type="Proteomes" id="UP000031561">
    <property type="component" value="Unassembled WGS sequence"/>
</dbReference>
<name>A0ABD4T6U7_9CYAN</name>
<evidence type="ECO:0000256" key="1">
    <source>
        <dbReference type="ARBA" id="ARBA00004952"/>
    </source>
</evidence>
<dbReference type="InterPro" id="IPR013785">
    <property type="entry name" value="Aldolase_TIM"/>
</dbReference>
<dbReference type="GO" id="GO:0034355">
    <property type="term" value="P:NAD+ biosynthetic process via the salvage pathway"/>
    <property type="evidence" value="ECO:0007669"/>
    <property type="project" value="UniProtKB-ARBA"/>
</dbReference>
<dbReference type="PANTHER" id="PTHR11098">
    <property type="entry name" value="NICOTINATE PHOSPHORIBOSYLTRANSFERASE"/>
    <property type="match status" value="1"/>
</dbReference>
<dbReference type="EC" id="6.3.4.21" evidence="3 9"/>
<comment type="pathway">
    <text evidence="1 9">Cofactor biosynthesis; NAD(+) biosynthesis; nicotinate D-ribonucleotide from nicotinate: step 1/1.</text>
</comment>
<sequence length="451" mass="49729">MSLDCDPLLTDLYQLTMLDVYAQSGMNELAVFEFFVRRLPPQRQFLIAAGLEQVLQYLETLRFSAADLDWLAQSGHGSPALIDQLQTLRFTGSVHAVPEGTPVFAQEPLIRITAPLMQAQLVESRIINLLQFQTLIASKAARCVLAAPDKLLVDFGLRRAHGAEAGVLAARACYLAGFSGTATVRAGFEYGIPLFGTMAHSFIQAHPSEIDAFENFARHQPQNVILLIDTYDTEAGAAKVVEVAPKLKDQGIQIKAVRLDSGNLAAHARQVRAILDGGGLSEVGIFCSGGLDENALQALLSQAAPIDGFGLGTSLDTSSDAPYLDCAYKLQEYAGQPQRKRSEGKANWPGRKQVDRHYTPEGQLAYDILRLDQDPWTGTPLLQLYMDQGQRTQPPEPLQQVRRRTVQELQRLPAAARCLEAHPWRYRVEISDSLQRLAQEVDQALDRQNEA</sequence>
<dbReference type="InterPro" id="IPR041525">
    <property type="entry name" value="N/Namide_PRibTrfase"/>
</dbReference>
<proteinExistence type="inferred from homology"/>
<evidence type="ECO:0000313" key="14">
    <source>
        <dbReference type="EMBL" id="MCM1984486.1"/>
    </source>
</evidence>
<comment type="similarity">
    <text evidence="2 9">Belongs to the NAPRTase family.</text>
</comment>
<comment type="PTM">
    <text evidence="9">Transiently phosphorylated on a His residue during the reaction cycle. Phosphorylation strongly increases the affinity for substrates and increases the rate of nicotinate D-ribonucleotide production. Dephosphorylation regenerates the low-affinity form of the enzyme, leading to product release.</text>
</comment>
<evidence type="ECO:0000256" key="2">
    <source>
        <dbReference type="ARBA" id="ARBA00010897"/>
    </source>
</evidence>
<keyword evidence="14" id="KW-0328">Glycosyltransferase</keyword>
<feature type="region of interest" description="Disordered" evidence="10">
    <location>
        <begin position="335"/>
        <end position="356"/>
    </location>
</feature>
<keyword evidence="7 9" id="KW-0808">Transferase</keyword>
<keyword evidence="6 9" id="KW-0662">Pyridine nucleotide biosynthesis</keyword>
<feature type="domain" description="Nicotinate/nicotinamide phosphoribosyltransferase" evidence="11">
    <location>
        <begin position="152"/>
        <end position="331"/>
    </location>
</feature>
<dbReference type="NCBIfam" id="NF009131">
    <property type="entry name" value="PRK12484.1"/>
    <property type="match status" value="1"/>
</dbReference>
<dbReference type="RefSeq" id="WP_166283274.1">
    <property type="nucleotide sequence ID" value="NZ_JTHE03000099.1"/>
</dbReference>
<feature type="domain" description="Nicotinate phosphoribosyltransferase C-terminal" evidence="13">
    <location>
        <begin position="379"/>
        <end position="437"/>
    </location>
</feature>
<comment type="function">
    <text evidence="9">Catalyzes the first step in the biosynthesis of NAD from nicotinic acid, the ATP-dependent synthesis of beta-nicotinate D-ribonucleotide from nicotinate and 5-phospho-D-ribose 1-phosphate.</text>
</comment>
<evidence type="ECO:0000256" key="7">
    <source>
        <dbReference type="ARBA" id="ARBA00022679"/>
    </source>
</evidence>
<reference evidence="14 15" key="1">
    <citation type="journal article" date="2015" name="Genome Announc.">
        <title>Draft Genome Sequence of Filamentous Marine Cyanobacterium Lyngbya confervoides Strain BDU141951.</title>
        <authorList>
            <person name="Chandrababunaidu M.M."/>
            <person name="Sen D."/>
            <person name="Tripathy S."/>
        </authorList>
    </citation>
    <scope>NUCLEOTIDE SEQUENCE [LARGE SCALE GENOMIC DNA]</scope>
    <source>
        <strain evidence="14 15">BDU141951</strain>
    </source>
</reference>
<organism evidence="14 15">
    <name type="scientific">Lyngbya confervoides BDU141951</name>
    <dbReference type="NCBI Taxonomy" id="1574623"/>
    <lineage>
        <taxon>Bacteria</taxon>
        <taxon>Bacillati</taxon>
        <taxon>Cyanobacteriota</taxon>
        <taxon>Cyanophyceae</taxon>
        <taxon>Oscillatoriophycideae</taxon>
        <taxon>Oscillatoriales</taxon>
        <taxon>Microcoleaceae</taxon>
        <taxon>Lyngbya</taxon>
    </lineage>
</organism>
<dbReference type="Pfam" id="PF04095">
    <property type="entry name" value="NAPRTase"/>
    <property type="match status" value="1"/>
</dbReference>
<dbReference type="InterPro" id="IPR036068">
    <property type="entry name" value="Nicotinate_pribotase-like_C"/>
</dbReference>
<evidence type="ECO:0000259" key="11">
    <source>
        <dbReference type="Pfam" id="PF04095"/>
    </source>
</evidence>
<evidence type="ECO:0000256" key="4">
    <source>
        <dbReference type="ARBA" id="ARBA00022553"/>
    </source>
</evidence>
<dbReference type="GO" id="GO:0004516">
    <property type="term" value="F:nicotinate phosphoribosyltransferase activity"/>
    <property type="evidence" value="ECO:0007669"/>
    <property type="project" value="UniProtKB-UniRule"/>
</dbReference>
<dbReference type="NCBIfam" id="TIGR01513">
    <property type="entry name" value="NAPRTase_put"/>
    <property type="match status" value="1"/>
</dbReference>
<dbReference type="Pfam" id="PF17956">
    <property type="entry name" value="NAPRTase_C"/>
    <property type="match status" value="1"/>
</dbReference>
<dbReference type="Gene3D" id="3.20.20.70">
    <property type="entry name" value="Aldolase class I"/>
    <property type="match status" value="1"/>
</dbReference>
<evidence type="ECO:0000256" key="8">
    <source>
        <dbReference type="ARBA" id="ARBA00048668"/>
    </source>
</evidence>
<dbReference type="PIRSF" id="PIRSF000484">
    <property type="entry name" value="NAPRT"/>
    <property type="match status" value="1"/>
</dbReference>
<dbReference type="SUPFAM" id="SSF54675">
    <property type="entry name" value="Nicotinate/Quinolinate PRTase N-terminal domain-like"/>
    <property type="match status" value="1"/>
</dbReference>
<dbReference type="InterPro" id="IPR007229">
    <property type="entry name" value="Nic_PRibTrfase-Fam"/>
</dbReference>
<evidence type="ECO:0000256" key="10">
    <source>
        <dbReference type="SAM" id="MobiDB-lite"/>
    </source>
</evidence>